<evidence type="ECO:0000313" key="16">
    <source>
        <dbReference type="Proteomes" id="UP000095282"/>
    </source>
</evidence>
<dbReference type="Gene3D" id="3.40.50.1000">
    <property type="entry name" value="HAD superfamily/HAD-like"/>
    <property type="match status" value="1"/>
</dbReference>
<sequence length="428" mass="48590">MVSNTAKVDPVWYPWLHHVTDEKPMTESFMSVGRVGTVVGEDSFGNRFYENNAYPVPNNRWVEFFVNLWKDYDSTQIESEWLPWLHHVSNDNPTTHSSVPDNSNGHTVEGPEDTKKQVEEVLRGGELSIEDQHAELDNREFEFETPTADHSNSRGDFITDPVLEAIESAEKQKITSPRSKTILVFDVDGTLTAAGQQITPEMREFLIETRKRVPLAVVGGSDFKKVTEQLAGHDKDLLLSLFDYVFAENGLLGFKGTEPYPVQSIQKAIGDDKLQELINFSLRYMSEIHLPVKRGNFVDFRNGMIKLSPIGRSCSQEERNQFVIFDRENGIRQKFAEELQKNFGKYGLQFAIGGQISVNVFPTGWDKTFCLQYIQDQYDTIHFFGDKTAPGGNDHEIFADERTVGHTVEGPEDTKQQVEDVLRGGEDL</sequence>
<feature type="binding site" evidence="13">
    <location>
        <position position="186"/>
    </location>
    <ligand>
        <name>Mg(2+)</name>
        <dbReference type="ChEBI" id="CHEBI:18420"/>
        <label>1</label>
    </ligand>
</feature>
<dbReference type="WBParaSite" id="Csp11.Scaffold479.g1808.t2">
    <property type="protein sequence ID" value="Csp11.Scaffold479.g1808.t2"/>
    <property type="gene ID" value="Csp11.Scaffold479.g1808"/>
</dbReference>
<dbReference type="InterPro" id="IPR023214">
    <property type="entry name" value="HAD_sf"/>
</dbReference>
<feature type="binding site" evidence="13">
    <location>
        <position position="403"/>
    </location>
    <ligand>
        <name>Mg(2+)</name>
        <dbReference type="ChEBI" id="CHEBI:18420"/>
        <label>1</label>
    </ligand>
</feature>
<dbReference type="SUPFAM" id="SSF56784">
    <property type="entry name" value="HAD-like"/>
    <property type="match status" value="1"/>
</dbReference>
<dbReference type="CDD" id="cd02585">
    <property type="entry name" value="HAD_PMM"/>
    <property type="match status" value="1"/>
</dbReference>
<feature type="binding site" evidence="13">
    <location>
        <position position="188"/>
    </location>
    <ligand>
        <name>Mg(2+)</name>
        <dbReference type="ChEBI" id="CHEBI:18420"/>
        <label>1</label>
    </ligand>
</feature>
<dbReference type="GO" id="GO:0004615">
    <property type="term" value="F:phosphomannomutase activity"/>
    <property type="evidence" value="ECO:0007669"/>
    <property type="project" value="UniProtKB-EC"/>
</dbReference>
<dbReference type="GO" id="GO:0009298">
    <property type="term" value="P:GDP-mannose biosynthetic process"/>
    <property type="evidence" value="ECO:0007669"/>
    <property type="project" value="UniProtKB-UniPathway"/>
</dbReference>
<proteinExistence type="inferred from homology"/>
<dbReference type="FunFam" id="3.30.1240.20:FF:000001">
    <property type="entry name" value="Phosphomannomutase"/>
    <property type="match status" value="1"/>
</dbReference>
<dbReference type="SFLD" id="SFLDG01140">
    <property type="entry name" value="C2.B:_Phosphomannomutase_and_P"/>
    <property type="match status" value="1"/>
</dbReference>
<dbReference type="InterPro" id="IPR007763">
    <property type="entry name" value="NDUFA12"/>
</dbReference>
<feature type="binding site" evidence="13">
    <location>
        <position position="398"/>
    </location>
    <ligand>
        <name>Mg(2+)</name>
        <dbReference type="ChEBI" id="CHEBI:18420"/>
        <label>1</label>
    </ligand>
</feature>
<dbReference type="GO" id="GO:0006487">
    <property type="term" value="P:protein N-linked glycosylation"/>
    <property type="evidence" value="ECO:0007669"/>
    <property type="project" value="TreeGrafter"/>
</dbReference>
<feature type="binding site" evidence="12">
    <location>
        <position position="312"/>
    </location>
    <ligand>
        <name>alpha-D-mannose 1-phosphate</name>
        <dbReference type="ChEBI" id="CHEBI:58409"/>
    </ligand>
</feature>
<dbReference type="PANTHER" id="PTHR10466:SF0">
    <property type="entry name" value="PHOSPHOMANNOMUTASE"/>
    <property type="match status" value="1"/>
</dbReference>
<evidence type="ECO:0000256" key="15">
    <source>
        <dbReference type="SAM" id="MobiDB-lite"/>
    </source>
</evidence>
<evidence type="ECO:0000256" key="7">
    <source>
        <dbReference type="ARBA" id="ARBA00022490"/>
    </source>
</evidence>
<dbReference type="InterPro" id="IPR006379">
    <property type="entry name" value="HAD-SF_hydro_IIB"/>
</dbReference>
<feature type="active site" description="Nucleophile" evidence="11">
    <location>
        <position position="186"/>
    </location>
</feature>
<dbReference type="InterPro" id="IPR043169">
    <property type="entry name" value="PMM_cap"/>
</dbReference>
<reference evidence="17" key="1">
    <citation type="submission" date="2016-11" db="UniProtKB">
        <authorList>
            <consortium name="WormBaseParasite"/>
        </authorList>
    </citation>
    <scope>IDENTIFICATION</scope>
</reference>
<dbReference type="GO" id="GO:0045271">
    <property type="term" value="C:respiratory chain complex I"/>
    <property type="evidence" value="ECO:0007669"/>
    <property type="project" value="InterPro"/>
</dbReference>
<evidence type="ECO:0000256" key="2">
    <source>
        <dbReference type="ARBA" id="ARBA00004699"/>
    </source>
</evidence>
<organism evidence="16 17">
    <name type="scientific">Caenorhabditis tropicalis</name>
    <dbReference type="NCBI Taxonomy" id="1561998"/>
    <lineage>
        <taxon>Eukaryota</taxon>
        <taxon>Metazoa</taxon>
        <taxon>Ecdysozoa</taxon>
        <taxon>Nematoda</taxon>
        <taxon>Chromadorea</taxon>
        <taxon>Rhabditida</taxon>
        <taxon>Rhabditina</taxon>
        <taxon>Rhabditomorpha</taxon>
        <taxon>Rhabditoidea</taxon>
        <taxon>Rhabditidae</taxon>
        <taxon>Peloderinae</taxon>
        <taxon>Caenorhabditis</taxon>
    </lineage>
</organism>
<dbReference type="Pfam" id="PF03332">
    <property type="entry name" value="PMM"/>
    <property type="match status" value="1"/>
</dbReference>
<dbReference type="STRING" id="1561998.A0A1I7T2J8"/>
<feature type="binding site" evidence="12">
    <location>
        <position position="319"/>
    </location>
    <ligand>
        <name>alpha-D-mannose 1-phosphate</name>
        <dbReference type="ChEBI" id="CHEBI:58409"/>
    </ligand>
</feature>
<dbReference type="SFLD" id="SFLDG01143">
    <property type="entry name" value="C2.B.3:_Phosphomannomutase_Lik"/>
    <property type="match status" value="1"/>
</dbReference>
<comment type="similarity">
    <text evidence="3">Belongs to the complex I NDUFA12 subunit family.</text>
</comment>
<comment type="similarity">
    <text evidence="4 14">Belongs to the eukaryotic PMM family.</text>
</comment>
<name>A0A1I7T2J8_9PELO</name>
<evidence type="ECO:0000256" key="1">
    <source>
        <dbReference type="ARBA" id="ARBA00004496"/>
    </source>
</evidence>
<dbReference type="eggNOG" id="KOG3382">
    <property type="taxonomic scope" value="Eukaryota"/>
</dbReference>
<feature type="binding site" evidence="13">
    <location>
        <position position="386"/>
    </location>
    <ligand>
        <name>Mg(2+)</name>
        <dbReference type="ChEBI" id="CHEBI:18420"/>
        <label>1</label>
    </ligand>
</feature>
<comment type="cofactor">
    <cofactor evidence="13">
        <name>Mg(2+)</name>
        <dbReference type="ChEBI" id="CHEBI:18420"/>
    </cofactor>
</comment>
<evidence type="ECO:0000256" key="8">
    <source>
        <dbReference type="ARBA" id="ARBA00022723"/>
    </source>
</evidence>
<evidence type="ECO:0000256" key="11">
    <source>
        <dbReference type="PIRSR" id="PIRSR605002-1"/>
    </source>
</evidence>
<keyword evidence="10 14" id="KW-0413">Isomerase</keyword>
<dbReference type="Pfam" id="PF05071">
    <property type="entry name" value="NDUFA12"/>
    <property type="match status" value="1"/>
</dbReference>
<protein>
    <recommendedName>
        <fullName evidence="6 14">Phosphomannomutase</fullName>
        <ecNumber evidence="6 14">5.4.2.8</ecNumber>
    </recommendedName>
</protein>
<dbReference type="AlphaFoldDB" id="A0A1I7T2J8"/>
<dbReference type="InterPro" id="IPR005002">
    <property type="entry name" value="PMM"/>
</dbReference>
<comment type="subcellular location">
    <subcellularLocation>
        <location evidence="1 14">Cytoplasm</location>
    </subcellularLocation>
</comment>
<accession>A0A1I7T2J8</accession>
<dbReference type="GO" id="GO:0005829">
    <property type="term" value="C:cytosol"/>
    <property type="evidence" value="ECO:0007669"/>
    <property type="project" value="TreeGrafter"/>
</dbReference>
<keyword evidence="9 13" id="KW-0460">Magnesium</keyword>
<dbReference type="GO" id="GO:0046872">
    <property type="term" value="F:metal ion binding"/>
    <property type="evidence" value="ECO:0007669"/>
    <property type="project" value="UniProtKB-KW"/>
</dbReference>
<evidence type="ECO:0000256" key="9">
    <source>
        <dbReference type="ARBA" id="ARBA00022842"/>
    </source>
</evidence>
<evidence type="ECO:0000256" key="4">
    <source>
        <dbReference type="ARBA" id="ARBA00009736"/>
    </source>
</evidence>
<feature type="binding site" evidence="13">
    <location>
        <position position="400"/>
    </location>
    <ligand>
        <name>Mg(2+)</name>
        <dbReference type="ChEBI" id="CHEBI:18420"/>
        <label>1</label>
    </ligand>
</feature>
<feature type="binding site" evidence="12">
    <location>
        <position position="357"/>
    </location>
    <ligand>
        <name>alpha-D-mannose 1-phosphate</name>
        <dbReference type="ChEBI" id="CHEBI:58409"/>
    </ligand>
</feature>
<dbReference type="EC" id="5.4.2.8" evidence="6 14"/>
<comment type="subunit">
    <text evidence="5 14">Homodimer.</text>
</comment>
<evidence type="ECO:0000256" key="12">
    <source>
        <dbReference type="PIRSR" id="PIRSR605002-2"/>
    </source>
</evidence>
<comment type="function">
    <text evidence="14">Involved in the synthesis of the GDP-mannose and dolichol-phosphate-mannose required for a number of critical mannosyl transfer reactions.</text>
</comment>
<dbReference type="PANTHER" id="PTHR10466">
    <property type="entry name" value="PHOSPHOMANNOMUTASE"/>
    <property type="match status" value="1"/>
</dbReference>
<dbReference type="SFLD" id="SFLDS00003">
    <property type="entry name" value="Haloacid_Dehalogenase"/>
    <property type="match status" value="1"/>
</dbReference>
<evidence type="ECO:0000256" key="3">
    <source>
        <dbReference type="ARBA" id="ARBA00007355"/>
    </source>
</evidence>
<dbReference type="eggNOG" id="KOG3189">
    <property type="taxonomic scope" value="Eukaryota"/>
</dbReference>
<dbReference type="Proteomes" id="UP000095282">
    <property type="component" value="Unplaced"/>
</dbReference>
<evidence type="ECO:0000256" key="10">
    <source>
        <dbReference type="ARBA" id="ARBA00023235"/>
    </source>
</evidence>
<feature type="binding site" evidence="12">
    <location>
        <position position="301"/>
    </location>
    <ligand>
        <name>alpha-D-mannose 1-phosphate</name>
        <dbReference type="ChEBI" id="CHEBI:58409"/>
    </ligand>
</feature>
<keyword evidence="8 13" id="KW-0479">Metal-binding</keyword>
<feature type="active site" description="Proton donor/acceptor" evidence="11">
    <location>
        <position position="188"/>
    </location>
</feature>
<feature type="region of interest" description="Disordered" evidence="15">
    <location>
        <begin position="93"/>
        <end position="114"/>
    </location>
</feature>
<dbReference type="GO" id="GO:0006013">
    <property type="term" value="P:mannose metabolic process"/>
    <property type="evidence" value="ECO:0007669"/>
    <property type="project" value="TreeGrafter"/>
</dbReference>
<evidence type="ECO:0000313" key="17">
    <source>
        <dbReference type="WBParaSite" id="Csp11.Scaffold479.g1808.t2"/>
    </source>
</evidence>
<evidence type="ECO:0000256" key="14">
    <source>
        <dbReference type="RuleBase" id="RU361118"/>
    </source>
</evidence>
<keyword evidence="16" id="KW-1185">Reference proteome</keyword>
<comment type="catalytic activity">
    <reaction evidence="14">
        <text>alpha-D-mannose 1-phosphate = D-mannose 6-phosphate</text>
        <dbReference type="Rhea" id="RHEA:11140"/>
        <dbReference type="ChEBI" id="CHEBI:58409"/>
        <dbReference type="ChEBI" id="CHEBI:58735"/>
        <dbReference type="EC" id="5.4.2.8"/>
    </reaction>
</comment>
<feature type="compositionally biased region" description="Polar residues" evidence="15">
    <location>
        <begin position="93"/>
        <end position="106"/>
    </location>
</feature>
<dbReference type="UniPathway" id="UPA00126">
    <property type="reaction ID" value="UER00424"/>
</dbReference>
<evidence type="ECO:0000256" key="6">
    <source>
        <dbReference type="ARBA" id="ARBA00012730"/>
    </source>
</evidence>
<evidence type="ECO:0000256" key="5">
    <source>
        <dbReference type="ARBA" id="ARBA00011738"/>
    </source>
</evidence>
<dbReference type="NCBIfam" id="TIGR01484">
    <property type="entry name" value="HAD-SF-IIB"/>
    <property type="match status" value="1"/>
</dbReference>
<dbReference type="Gene3D" id="3.30.1240.20">
    <property type="match status" value="1"/>
</dbReference>
<comment type="pathway">
    <text evidence="2 14">Nucleotide-sugar biosynthesis; GDP-alpha-D-mannose biosynthesis; alpha-D-mannose 1-phosphate from D-fructose 6-phosphate: step 2/2.</text>
</comment>
<dbReference type="InterPro" id="IPR036412">
    <property type="entry name" value="HAD-like_sf"/>
</dbReference>
<evidence type="ECO:0000256" key="13">
    <source>
        <dbReference type="PIRSR" id="PIRSR605002-3"/>
    </source>
</evidence>
<keyword evidence="7 14" id="KW-0963">Cytoplasm</keyword>